<accession>A0A5C7WA52</accession>
<dbReference type="AlphaFoldDB" id="A0A5C7WA52"/>
<sequence>MRSPAELLAKAMRGDATAAAELWRAIAEGRADEATTLAWAREVAGQVVAKVLDSDLPANRRAEKARQALGLEGRVDAQASALEELLRMPVTQDMTAGELAKIVDLAINIEGTPEQLKRRVQRIRQKQKG</sequence>
<proteinExistence type="predicted"/>
<gene>
    <name evidence="1" type="ORF">E6Q69_03570</name>
</gene>
<protein>
    <submittedName>
        <fullName evidence="1">Uncharacterized protein</fullName>
    </submittedName>
</protein>
<dbReference type="Proteomes" id="UP000321110">
    <property type="component" value="Unassembled WGS sequence"/>
</dbReference>
<reference evidence="1 2" key="1">
    <citation type="submission" date="2018-09" db="EMBL/GenBank/DDBJ databases">
        <title>Metagenome Assembled Genomes from an Advanced Water Purification Facility.</title>
        <authorList>
            <person name="Stamps B.W."/>
            <person name="Spear J.R."/>
        </authorList>
    </citation>
    <scope>NUCLEOTIDE SEQUENCE [LARGE SCALE GENOMIC DNA]</scope>
    <source>
        <strain evidence="1">Bin_52_1</strain>
    </source>
</reference>
<evidence type="ECO:0000313" key="2">
    <source>
        <dbReference type="Proteomes" id="UP000321110"/>
    </source>
</evidence>
<organism evidence="1 2">
    <name type="scientific">Aquipseudomonas alcaligenes</name>
    <name type="common">Pseudomonas alcaligenes</name>
    <dbReference type="NCBI Taxonomy" id="43263"/>
    <lineage>
        <taxon>Bacteria</taxon>
        <taxon>Pseudomonadati</taxon>
        <taxon>Pseudomonadota</taxon>
        <taxon>Gammaproteobacteria</taxon>
        <taxon>Pseudomonadales</taxon>
        <taxon>Pseudomonadaceae</taxon>
        <taxon>Aquipseudomonas</taxon>
    </lineage>
</organism>
<name>A0A5C7WA52_AQUAC</name>
<comment type="caution">
    <text evidence="1">The sequence shown here is derived from an EMBL/GenBank/DDBJ whole genome shotgun (WGS) entry which is preliminary data.</text>
</comment>
<evidence type="ECO:0000313" key="1">
    <source>
        <dbReference type="EMBL" id="TXI34587.1"/>
    </source>
</evidence>
<dbReference type="EMBL" id="SSFO01000063">
    <property type="protein sequence ID" value="TXI34587.1"/>
    <property type="molecule type" value="Genomic_DNA"/>
</dbReference>